<dbReference type="Proteomes" id="UP001163152">
    <property type="component" value="Chromosome"/>
</dbReference>
<dbReference type="AlphaFoldDB" id="A0A9E9C3F1"/>
<reference evidence="1" key="1">
    <citation type="submission" date="2022-12" db="EMBL/GenBank/DDBJ databases">
        <title>Polyphasic identification of a Novel Hot-Spring Cyanobacterium Ocullathermofonsia sinensis gen nov. sp. nov. and Genomic Insights on its Adaptations to the Thermal Habitat.</title>
        <authorList>
            <person name="Daroch M."/>
            <person name="Tang J."/>
            <person name="Jiang Y."/>
        </authorList>
    </citation>
    <scope>NUCLEOTIDE SEQUENCE</scope>
    <source>
        <strain evidence="1">PKUAC-SCTA174</strain>
    </source>
</reference>
<proteinExistence type="predicted"/>
<protein>
    <submittedName>
        <fullName evidence="1">Uncharacterized protein</fullName>
    </submittedName>
</protein>
<evidence type="ECO:0000313" key="2">
    <source>
        <dbReference type="Proteomes" id="UP001163152"/>
    </source>
</evidence>
<dbReference type="EMBL" id="CP113797">
    <property type="protein sequence ID" value="WAL58906.1"/>
    <property type="molecule type" value="Genomic_DNA"/>
</dbReference>
<accession>A0A9E9C3F1</accession>
<organism evidence="1 2">
    <name type="scientific">Thermocoleostomius sinensis A174</name>
    <dbReference type="NCBI Taxonomy" id="2016057"/>
    <lineage>
        <taxon>Bacteria</taxon>
        <taxon>Bacillati</taxon>
        <taxon>Cyanobacteriota</taxon>
        <taxon>Cyanophyceae</taxon>
        <taxon>Oculatellales</taxon>
        <taxon>Oculatellaceae</taxon>
        <taxon>Thermocoleostomius</taxon>
    </lineage>
</organism>
<dbReference type="KEGG" id="tsin:OXH18_17235"/>
<gene>
    <name evidence="1" type="ORF">OXH18_17235</name>
</gene>
<keyword evidence="2" id="KW-1185">Reference proteome</keyword>
<dbReference type="RefSeq" id="WP_268608357.1">
    <property type="nucleotide sequence ID" value="NZ_CP113797.1"/>
</dbReference>
<sequence>MTPKERVNIFCKNESRVFLTLMINRRSAKVDGFKSLSEVGQLGHLLSHLISLIFGIGTTPSSMN</sequence>
<name>A0A9E9C3F1_9CYAN</name>
<evidence type="ECO:0000313" key="1">
    <source>
        <dbReference type="EMBL" id="WAL58906.1"/>
    </source>
</evidence>